<evidence type="ECO:0000256" key="1">
    <source>
        <dbReference type="ARBA" id="ARBA00010641"/>
    </source>
</evidence>
<dbReference type="InterPro" id="IPR014284">
    <property type="entry name" value="RNA_pol_sigma-70_dom"/>
</dbReference>
<dbReference type="GO" id="GO:0003677">
    <property type="term" value="F:DNA binding"/>
    <property type="evidence" value="ECO:0007669"/>
    <property type="project" value="InterPro"/>
</dbReference>
<dbReference type="AlphaFoldDB" id="A0A1I3DM33"/>
<organism evidence="7 8">
    <name type="scientific">Parapedobacter indicus</name>
    <dbReference type="NCBI Taxonomy" id="1477437"/>
    <lineage>
        <taxon>Bacteria</taxon>
        <taxon>Pseudomonadati</taxon>
        <taxon>Bacteroidota</taxon>
        <taxon>Sphingobacteriia</taxon>
        <taxon>Sphingobacteriales</taxon>
        <taxon>Sphingobacteriaceae</taxon>
        <taxon>Parapedobacter</taxon>
    </lineage>
</organism>
<evidence type="ECO:0000256" key="2">
    <source>
        <dbReference type="ARBA" id="ARBA00023015"/>
    </source>
</evidence>
<sequence>MLIQDEKRLLLALSNGNREAFEELFQHFFPKLSRFLGGLLDEEAVADDLAQDIFVKLWQHRDLFAHIENLDAYLYTAARNALYNHIKRSTKRQYLSLSTALEIPSFEKLEEVLAAHDLEILINQTIDKMPQKRKIIFNLSRKEGLSNEKIAHYLHISKRTVETHISAALADIRKAIAR</sequence>
<evidence type="ECO:0000313" key="7">
    <source>
        <dbReference type="EMBL" id="SFH87802.1"/>
    </source>
</evidence>
<feature type="domain" description="RNA polymerase sigma factor 70 region 4 type 2" evidence="6">
    <location>
        <begin position="122"/>
        <end position="171"/>
    </location>
</feature>
<name>A0A1I3DM33_9SPHI</name>
<evidence type="ECO:0000259" key="5">
    <source>
        <dbReference type="Pfam" id="PF04542"/>
    </source>
</evidence>
<gene>
    <name evidence="7" type="ORF">SAMN05444682_101544</name>
</gene>
<reference evidence="7 8" key="1">
    <citation type="submission" date="2016-10" db="EMBL/GenBank/DDBJ databases">
        <authorList>
            <person name="de Groot N.N."/>
        </authorList>
    </citation>
    <scope>NUCLEOTIDE SEQUENCE [LARGE SCALE GENOMIC DNA]</scope>
    <source>
        <strain evidence="7 8">RK1</strain>
    </source>
</reference>
<dbReference type="SUPFAM" id="SSF88659">
    <property type="entry name" value="Sigma3 and sigma4 domains of RNA polymerase sigma factors"/>
    <property type="match status" value="1"/>
</dbReference>
<dbReference type="InterPro" id="IPR014327">
    <property type="entry name" value="RNA_pol_sigma70_bacteroid"/>
</dbReference>
<dbReference type="PANTHER" id="PTHR43133:SF46">
    <property type="entry name" value="RNA POLYMERASE SIGMA-70 FACTOR ECF SUBFAMILY"/>
    <property type="match status" value="1"/>
</dbReference>
<dbReference type="InterPro" id="IPR039425">
    <property type="entry name" value="RNA_pol_sigma-70-like"/>
</dbReference>
<dbReference type="EMBL" id="FOQO01000001">
    <property type="protein sequence ID" value="SFH87802.1"/>
    <property type="molecule type" value="Genomic_DNA"/>
</dbReference>
<dbReference type="Gene3D" id="1.10.10.10">
    <property type="entry name" value="Winged helix-like DNA-binding domain superfamily/Winged helix DNA-binding domain"/>
    <property type="match status" value="1"/>
</dbReference>
<dbReference type="Pfam" id="PF08281">
    <property type="entry name" value="Sigma70_r4_2"/>
    <property type="match status" value="1"/>
</dbReference>
<dbReference type="NCBIfam" id="TIGR02985">
    <property type="entry name" value="Sig70_bacteroi1"/>
    <property type="match status" value="1"/>
</dbReference>
<dbReference type="Proteomes" id="UP000198670">
    <property type="component" value="Unassembled WGS sequence"/>
</dbReference>
<dbReference type="NCBIfam" id="TIGR02937">
    <property type="entry name" value="sigma70-ECF"/>
    <property type="match status" value="1"/>
</dbReference>
<evidence type="ECO:0000313" key="8">
    <source>
        <dbReference type="Proteomes" id="UP000198670"/>
    </source>
</evidence>
<dbReference type="STRING" id="1477437.SAMN05444682_101544"/>
<protein>
    <submittedName>
        <fullName evidence="7">RNA polymerase sigma-70 factor, ECF subfamily</fullName>
    </submittedName>
</protein>
<dbReference type="SUPFAM" id="SSF88946">
    <property type="entry name" value="Sigma2 domain of RNA polymerase sigma factors"/>
    <property type="match status" value="1"/>
</dbReference>
<feature type="domain" description="RNA polymerase sigma-70 region 2" evidence="5">
    <location>
        <begin position="24"/>
        <end position="91"/>
    </location>
</feature>
<accession>A0A1I3DM33</accession>
<dbReference type="InterPro" id="IPR013324">
    <property type="entry name" value="RNA_pol_sigma_r3/r4-like"/>
</dbReference>
<dbReference type="GO" id="GO:0006352">
    <property type="term" value="P:DNA-templated transcription initiation"/>
    <property type="evidence" value="ECO:0007669"/>
    <property type="project" value="InterPro"/>
</dbReference>
<dbReference type="InterPro" id="IPR013325">
    <property type="entry name" value="RNA_pol_sigma_r2"/>
</dbReference>
<dbReference type="InterPro" id="IPR007627">
    <property type="entry name" value="RNA_pol_sigma70_r2"/>
</dbReference>
<evidence type="ECO:0000256" key="3">
    <source>
        <dbReference type="ARBA" id="ARBA00023082"/>
    </source>
</evidence>
<evidence type="ECO:0000259" key="6">
    <source>
        <dbReference type="Pfam" id="PF08281"/>
    </source>
</evidence>
<evidence type="ECO:0000256" key="4">
    <source>
        <dbReference type="ARBA" id="ARBA00023163"/>
    </source>
</evidence>
<dbReference type="Pfam" id="PF04542">
    <property type="entry name" value="Sigma70_r2"/>
    <property type="match status" value="1"/>
</dbReference>
<keyword evidence="3" id="KW-0731">Sigma factor</keyword>
<keyword evidence="2" id="KW-0805">Transcription regulation</keyword>
<dbReference type="PANTHER" id="PTHR43133">
    <property type="entry name" value="RNA POLYMERASE ECF-TYPE SIGMA FACTO"/>
    <property type="match status" value="1"/>
</dbReference>
<keyword evidence="8" id="KW-1185">Reference proteome</keyword>
<dbReference type="Gene3D" id="1.10.1740.10">
    <property type="match status" value="1"/>
</dbReference>
<comment type="similarity">
    <text evidence="1">Belongs to the sigma-70 factor family. ECF subfamily.</text>
</comment>
<keyword evidence="4" id="KW-0804">Transcription</keyword>
<dbReference type="GO" id="GO:0016987">
    <property type="term" value="F:sigma factor activity"/>
    <property type="evidence" value="ECO:0007669"/>
    <property type="project" value="UniProtKB-KW"/>
</dbReference>
<dbReference type="InterPro" id="IPR036388">
    <property type="entry name" value="WH-like_DNA-bd_sf"/>
</dbReference>
<proteinExistence type="inferred from homology"/>
<dbReference type="InterPro" id="IPR013249">
    <property type="entry name" value="RNA_pol_sigma70_r4_t2"/>
</dbReference>